<dbReference type="Proteomes" id="UP000526233">
    <property type="component" value="Unassembled WGS sequence"/>
</dbReference>
<dbReference type="EMBL" id="PKQI01000004">
    <property type="protein sequence ID" value="NNV23019.1"/>
    <property type="molecule type" value="Genomic_DNA"/>
</dbReference>
<comment type="caution">
    <text evidence="1">The sequence shown here is derived from an EMBL/GenBank/DDBJ whole genome shotgun (WGS) entry which is preliminary data.</text>
</comment>
<accession>A0A7Y3T8G9</accession>
<dbReference type="Pfam" id="PF21716">
    <property type="entry name" value="dnstrm_HI1420"/>
    <property type="match status" value="1"/>
</dbReference>
<evidence type="ECO:0000313" key="2">
    <source>
        <dbReference type="Proteomes" id="UP000526233"/>
    </source>
</evidence>
<name>A0A7Y3T8G9_9HYPH</name>
<protein>
    <submittedName>
        <fullName evidence="1">Putative addiction module antidote protein</fullName>
    </submittedName>
</protein>
<dbReference type="InterPro" id="IPR014057">
    <property type="entry name" value="HI1420"/>
</dbReference>
<dbReference type="PANTHER" id="PTHR40275">
    <property type="entry name" value="SSL7038 PROTEIN"/>
    <property type="match status" value="1"/>
</dbReference>
<dbReference type="GO" id="GO:0003677">
    <property type="term" value="F:DNA binding"/>
    <property type="evidence" value="ECO:0007669"/>
    <property type="project" value="InterPro"/>
</dbReference>
<dbReference type="SUPFAM" id="SSF47413">
    <property type="entry name" value="lambda repressor-like DNA-binding domains"/>
    <property type="match status" value="1"/>
</dbReference>
<dbReference type="AlphaFoldDB" id="A0A7Y3T8G9"/>
<organism evidence="1 2">
    <name type="scientific">Brucella pseudogrignonensis</name>
    <dbReference type="NCBI Taxonomy" id="419475"/>
    <lineage>
        <taxon>Bacteria</taxon>
        <taxon>Pseudomonadati</taxon>
        <taxon>Pseudomonadota</taxon>
        <taxon>Alphaproteobacteria</taxon>
        <taxon>Hyphomicrobiales</taxon>
        <taxon>Brucellaceae</taxon>
        <taxon>Brucella/Ochrobactrum group</taxon>
        <taxon>Brucella</taxon>
    </lineage>
</organism>
<proteinExistence type="predicted"/>
<gene>
    <name evidence="1" type="ORF">EHE22_21680</name>
</gene>
<dbReference type="InterPro" id="IPR010982">
    <property type="entry name" value="Lambda_DNA-bd_dom_sf"/>
</dbReference>
<dbReference type="NCBIfam" id="TIGR02684">
    <property type="entry name" value="dnstrm_HI1420"/>
    <property type="match status" value="1"/>
</dbReference>
<dbReference type="PANTHER" id="PTHR40275:SF1">
    <property type="entry name" value="SSL7038 PROTEIN"/>
    <property type="match status" value="1"/>
</dbReference>
<evidence type="ECO:0000313" key="1">
    <source>
        <dbReference type="EMBL" id="NNV23019.1"/>
    </source>
</evidence>
<reference evidence="1 2" key="1">
    <citation type="submission" date="2018-11" db="EMBL/GenBank/DDBJ databases">
        <title>Genome sequencing and analysis.</title>
        <authorList>
            <person name="Huang Y.-T."/>
        </authorList>
    </citation>
    <scope>NUCLEOTIDE SEQUENCE [LARGE SCALE GENOMIC DNA]</scope>
    <source>
        <strain evidence="1 2">SHIN</strain>
    </source>
</reference>
<sequence>MKNDRECRLRSHRPLGLFGDVKYFDGIGEVRIDYGPGYRPYFGKRGNTVVVLLCGGDTKVISVALGNIARAKGMTKIAREAGITREALYLFLSEKGDPQLSTLLGVMRALGLQLGVQK</sequence>